<comment type="caution">
    <text evidence="1">The sequence shown here is derived from an EMBL/GenBank/DDBJ whole genome shotgun (WGS) entry which is preliminary data.</text>
</comment>
<dbReference type="EC" id="2.3.2.27" evidence="1"/>
<dbReference type="AlphaFoldDB" id="A0A8S3UJG7"/>
<keyword evidence="1" id="KW-0012">Acyltransferase</keyword>
<proteinExistence type="predicted"/>
<gene>
    <name evidence="1" type="ORF">MEDL_53592</name>
</gene>
<accession>A0A8S3UJG7</accession>
<sequence length="193" mass="22073">MEYNSRYILQRLAITANQLMPSTEACCDRFIVLGIQYCQMETFVRAALNTDAHQPENLLQDCYFPTMPQDDLYEVKKAVLAAREEDSLENPVFKNKCKECGQEIGGESYEIKEGNIQDAGSIKPNIEEDEVPVYITEHMQEELRSISNVLGKSKEDVVLLIHYLLSEIMNKQTAARVGKWILPIQYLNMSSSR</sequence>
<evidence type="ECO:0000313" key="1">
    <source>
        <dbReference type="EMBL" id="CAG2241349.1"/>
    </source>
</evidence>
<dbReference type="Proteomes" id="UP000683360">
    <property type="component" value="Unassembled WGS sequence"/>
</dbReference>
<dbReference type="EMBL" id="CAJPWZ010002583">
    <property type="protein sequence ID" value="CAG2241349.1"/>
    <property type="molecule type" value="Genomic_DNA"/>
</dbReference>
<dbReference type="OrthoDB" id="6160378at2759"/>
<organism evidence="1 2">
    <name type="scientific">Mytilus edulis</name>
    <name type="common">Blue mussel</name>
    <dbReference type="NCBI Taxonomy" id="6550"/>
    <lineage>
        <taxon>Eukaryota</taxon>
        <taxon>Metazoa</taxon>
        <taxon>Spiralia</taxon>
        <taxon>Lophotrochozoa</taxon>
        <taxon>Mollusca</taxon>
        <taxon>Bivalvia</taxon>
        <taxon>Autobranchia</taxon>
        <taxon>Pteriomorphia</taxon>
        <taxon>Mytilida</taxon>
        <taxon>Mytiloidea</taxon>
        <taxon>Mytilidae</taxon>
        <taxon>Mytilinae</taxon>
        <taxon>Mytilus</taxon>
    </lineage>
</organism>
<name>A0A8S3UJG7_MYTED</name>
<reference evidence="1" key="1">
    <citation type="submission" date="2021-03" db="EMBL/GenBank/DDBJ databases">
        <authorList>
            <person name="Bekaert M."/>
        </authorList>
    </citation>
    <scope>NUCLEOTIDE SEQUENCE</scope>
</reference>
<keyword evidence="2" id="KW-1185">Reference proteome</keyword>
<dbReference type="GO" id="GO:0061630">
    <property type="term" value="F:ubiquitin protein ligase activity"/>
    <property type="evidence" value="ECO:0007669"/>
    <property type="project" value="UniProtKB-EC"/>
</dbReference>
<evidence type="ECO:0000313" key="2">
    <source>
        <dbReference type="Proteomes" id="UP000683360"/>
    </source>
</evidence>
<protein>
    <submittedName>
        <fullName evidence="1">RNF213</fullName>
        <ecNumber evidence="1">2.3.2.27</ecNumber>
    </submittedName>
</protein>
<keyword evidence="1" id="KW-0808">Transferase</keyword>